<accession>A0AAV3U5F7</accession>
<organism evidence="2 3">
    <name type="scientific">Halioxenophilus aromaticivorans</name>
    <dbReference type="NCBI Taxonomy" id="1306992"/>
    <lineage>
        <taxon>Bacteria</taxon>
        <taxon>Pseudomonadati</taxon>
        <taxon>Pseudomonadota</taxon>
        <taxon>Gammaproteobacteria</taxon>
        <taxon>Alteromonadales</taxon>
        <taxon>Alteromonadaceae</taxon>
        <taxon>Halioxenophilus</taxon>
    </lineage>
</organism>
<evidence type="ECO:0000313" key="2">
    <source>
        <dbReference type="EMBL" id="GAA4949297.1"/>
    </source>
</evidence>
<dbReference type="AlphaFoldDB" id="A0AAV3U5F7"/>
<proteinExistence type="predicted"/>
<sequence>MEPTIFHQPWWLDIVTDNQWQAVDYHDGQRTLGRLPYWVSKNKLGLKVITPPPMTHFLGPAVDAGSGKPNTLFLKNYRVTQALLKQLPKAGRCYFKCHGGIQDTLGFQNAGFHTAVQFTHEIAPAPREVLWESFRTKARNMIRSARRCHEFEYGYDADEFIQFYAQNIDSKGKENRRDELICSRLIRACLDKNRGQIYQVRDHRGRLAAAMFCAWDTKASYYLLTTRTPNSHSGATPLIVWQAILDASSRGLVFDFDGVISEGGIRFANNFTADLKPRYIAFKNSCLYSLYSKTLARKPKHGAVFRPSPL</sequence>
<dbReference type="EMBL" id="BAABLX010000028">
    <property type="protein sequence ID" value="GAA4949297.1"/>
    <property type="molecule type" value="Genomic_DNA"/>
</dbReference>
<dbReference type="SUPFAM" id="SSF55729">
    <property type="entry name" value="Acyl-CoA N-acyltransferases (Nat)"/>
    <property type="match status" value="1"/>
</dbReference>
<dbReference type="InterPro" id="IPR038740">
    <property type="entry name" value="BioF2-like_GNAT_dom"/>
</dbReference>
<dbReference type="Proteomes" id="UP001409585">
    <property type="component" value="Unassembled WGS sequence"/>
</dbReference>
<protein>
    <submittedName>
        <fullName evidence="2">GNAT family N-acetyltransferase</fullName>
    </submittedName>
</protein>
<comment type="caution">
    <text evidence="2">The sequence shown here is derived from an EMBL/GenBank/DDBJ whole genome shotgun (WGS) entry which is preliminary data.</text>
</comment>
<dbReference type="Pfam" id="PF13480">
    <property type="entry name" value="Acetyltransf_6"/>
    <property type="match status" value="1"/>
</dbReference>
<dbReference type="InterPro" id="IPR016181">
    <property type="entry name" value="Acyl_CoA_acyltransferase"/>
</dbReference>
<name>A0AAV3U5F7_9ALTE</name>
<evidence type="ECO:0000259" key="1">
    <source>
        <dbReference type="Pfam" id="PF13480"/>
    </source>
</evidence>
<dbReference type="Gene3D" id="3.40.630.30">
    <property type="match status" value="1"/>
</dbReference>
<evidence type="ECO:0000313" key="3">
    <source>
        <dbReference type="Proteomes" id="UP001409585"/>
    </source>
</evidence>
<gene>
    <name evidence="2" type="ORF">GCM10025791_31870</name>
</gene>
<keyword evidence="3" id="KW-1185">Reference proteome</keyword>
<feature type="domain" description="BioF2-like acetyltransferase" evidence="1">
    <location>
        <begin position="133"/>
        <end position="256"/>
    </location>
</feature>
<reference evidence="3" key="1">
    <citation type="journal article" date="2019" name="Int. J. Syst. Evol. Microbiol.">
        <title>The Global Catalogue of Microorganisms (GCM) 10K type strain sequencing project: providing services to taxonomists for standard genome sequencing and annotation.</title>
        <authorList>
            <consortium name="The Broad Institute Genomics Platform"/>
            <consortium name="The Broad Institute Genome Sequencing Center for Infectious Disease"/>
            <person name="Wu L."/>
            <person name="Ma J."/>
        </authorList>
    </citation>
    <scope>NUCLEOTIDE SEQUENCE [LARGE SCALE GENOMIC DNA]</scope>
    <source>
        <strain evidence="3">JCM 19134</strain>
    </source>
</reference>